<dbReference type="AlphaFoldDB" id="A0A4V4HBY4"/>
<organism evidence="1 2">
    <name type="scientific">Dendrothele bispora (strain CBS 962.96)</name>
    <dbReference type="NCBI Taxonomy" id="1314807"/>
    <lineage>
        <taxon>Eukaryota</taxon>
        <taxon>Fungi</taxon>
        <taxon>Dikarya</taxon>
        <taxon>Basidiomycota</taxon>
        <taxon>Agaricomycotina</taxon>
        <taxon>Agaricomycetes</taxon>
        <taxon>Agaricomycetidae</taxon>
        <taxon>Agaricales</taxon>
        <taxon>Agaricales incertae sedis</taxon>
        <taxon>Dendrothele</taxon>
    </lineage>
</organism>
<feature type="non-terminal residue" evidence="1">
    <location>
        <position position="413"/>
    </location>
</feature>
<dbReference type="EMBL" id="ML179831">
    <property type="protein sequence ID" value="THU81185.1"/>
    <property type="molecule type" value="Genomic_DNA"/>
</dbReference>
<evidence type="ECO:0000313" key="1">
    <source>
        <dbReference type="EMBL" id="THU81185.1"/>
    </source>
</evidence>
<dbReference type="Proteomes" id="UP000297245">
    <property type="component" value="Unassembled WGS sequence"/>
</dbReference>
<dbReference type="InterPro" id="IPR004242">
    <property type="entry name" value="Transposase_21"/>
</dbReference>
<gene>
    <name evidence="1" type="ORF">K435DRAFT_694086</name>
</gene>
<evidence type="ECO:0000313" key="2">
    <source>
        <dbReference type="Proteomes" id="UP000297245"/>
    </source>
</evidence>
<protein>
    <submittedName>
        <fullName evidence="1">Uncharacterized protein</fullName>
    </submittedName>
</protein>
<dbReference type="PANTHER" id="PTHR46579:SF2">
    <property type="entry name" value="C2H2-TYPE DOMAIN-CONTAINING PROTEIN"/>
    <property type="match status" value="1"/>
</dbReference>
<dbReference type="OrthoDB" id="3234349at2759"/>
<name>A0A4V4HBY4_DENBC</name>
<sequence>MFIGGIIPGPREPSAEQNDHFVGPIIDQFKRAWSPGISVSHTSYSQERSVTTESAILLSVNDLPAARKLAGLQGHGSTNFICTACNLKGKSMIVNTDYSRWSRRNVDSMRNASYAWRRANTLAEQKRIFDEHGVRWSSLWELAYWDPTRMLVVDSMHCILEGIVHYHCRHVLRLNNAASKLSTDGFKYAYDWPWEAYHPDLVPTGFEIPEQHITRISKIQEALCLALEGEKSLKLSGVWNRLDRNGTVASLHFVAFTLDLVPGQLDVWPEISSLYVERAQSKSKKPVTFPAGKDATTKHHFIALLLNWHLDRELISNTRILPTGTPETLQYVQRVITNTKTPSWINSVPKNYGEASAGTIKADEWRTLSTIYLPIALVTLWGDDDGCAPPDDDSDQGMLFKALENSMALFQAT</sequence>
<proteinExistence type="predicted"/>
<keyword evidence="2" id="KW-1185">Reference proteome</keyword>
<dbReference type="Pfam" id="PF02992">
    <property type="entry name" value="Transposase_21"/>
    <property type="match status" value="1"/>
</dbReference>
<accession>A0A4V4HBY4</accession>
<reference evidence="1 2" key="1">
    <citation type="journal article" date="2019" name="Nat. Ecol. Evol.">
        <title>Megaphylogeny resolves global patterns of mushroom evolution.</title>
        <authorList>
            <person name="Varga T."/>
            <person name="Krizsan K."/>
            <person name="Foldi C."/>
            <person name="Dima B."/>
            <person name="Sanchez-Garcia M."/>
            <person name="Sanchez-Ramirez S."/>
            <person name="Szollosi G.J."/>
            <person name="Szarkandi J.G."/>
            <person name="Papp V."/>
            <person name="Albert L."/>
            <person name="Andreopoulos W."/>
            <person name="Angelini C."/>
            <person name="Antonin V."/>
            <person name="Barry K.W."/>
            <person name="Bougher N.L."/>
            <person name="Buchanan P."/>
            <person name="Buyck B."/>
            <person name="Bense V."/>
            <person name="Catcheside P."/>
            <person name="Chovatia M."/>
            <person name="Cooper J."/>
            <person name="Damon W."/>
            <person name="Desjardin D."/>
            <person name="Finy P."/>
            <person name="Geml J."/>
            <person name="Haridas S."/>
            <person name="Hughes K."/>
            <person name="Justo A."/>
            <person name="Karasinski D."/>
            <person name="Kautmanova I."/>
            <person name="Kiss B."/>
            <person name="Kocsube S."/>
            <person name="Kotiranta H."/>
            <person name="LaButti K.M."/>
            <person name="Lechner B.E."/>
            <person name="Liimatainen K."/>
            <person name="Lipzen A."/>
            <person name="Lukacs Z."/>
            <person name="Mihaltcheva S."/>
            <person name="Morgado L.N."/>
            <person name="Niskanen T."/>
            <person name="Noordeloos M.E."/>
            <person name="Ohm R.A."/>
            <person name="Ortiz-Santana B."/>
            <person name="Ovrebo C."/>
            <person name="Racz N."/>
            <person name="Riley R."/>
            <person name="Savchenko A."/>
            <person name="Shiryaev A."/>
            <person name="Soop K."/>
            <person name="Spirin V."/>
            <person name="Szebenyi C."/>
            <person name="Tomsovsky M."/>
            <person name="Tulloss R.E."/>
            <person name="Uehling J."/>
            <person name="Grigoriev I.V."/>
            <person name="Vagvolgyi C."/>
            <person name="Papp T."/>
            <person name="Martin F.M."/>
            <person name="Miettinen O."/>
            <person name="Hibbett D.S."/>
            <person name="Nagy L.G."/>
        </authorList>
    </citation>
    <scope>NUCLEOTIDE SEQUENCE [LARGE SCALE GENOMIC DNA]</scope>
    <source>
        <strain evidence="1 2">CBS 962.96</strain>
    </source>
</reference>
<dbReference type="PANTHER" id="PTHR46579">
    <property type="entry name" value="F5/8 TYPE C DOMAIN-CONTAINING PROTEIN-RELATED"/>
    <property type="match status" value="1"/>
</dbReference>